<proteinExistence type="predicted"/>
<dbReference type="Proteomes" id="UP000664169">
    <property type="component" value="Unassembled WGS sequence"/>
</dbReference>
<dbReference type="AlphaFoldDB" id="A0A8H3ILR6"/>
<gene>
    <name evidence="2" type="ORF">GOMPHAMPRED_001482</name>
</gene>
<name>A0A8H3ILR6_9LECA</name>
<reference evidence="2" key="1">
    <citation type="submission" date="2021-03" db="EMBL/GenBank/DDBJ databases">
        <authorList>
            <person name="Tagirdzhanova G."/>
        </authorList>
    </citation>
    <scope>NUCLEOTIDE SEQUENCE</scope>
</reference>
<accession>A0A8H3ILR6</accession>
<evidence type="ECO:0000313" key="2">
    <source>
        <dbReference type="EMBL" id="CAF9918294.1"/>
    </source>
</evidence>
<comment type="caution">
    <text evidence="2">The sequence shown here is derived from an EMBL/GenBank/DDBJ whole genome shotgun (WGS) entry which is preliminary data.</text>
</comment>
<dbReference type="EMBL" id="CAJPDQ010000013">
    <property type="protein sequence ID" value="CAF9918294.1"/>
    <property type="molecule type" value="Genomic_DNA"/>
</dbReference>
<dbReference type="OrthoDB" id="3365267at2759"/>
<evidence type="ECO:0000313" key="3">
    <source>
        <dbReference type="Proteomes" id="UP000664169"/>
    </source>
</evidence>
<feature type="transmembrane region" description="Helical" evidence="1">
    <location>
        <begin position="39"/>
        <end position="59"/>
    </location>
</feature>
<protein>
    <submittedName>
        <fullName evidence="2">Uncharacterized protein</fullName>
    </submittedName>
</protein>
<evidence type="ECO:0000256" key="1">
    <source>
        <dbReference type="SAM" id="Phobius"/>
    </source>
</evidence>
<keyword evidence="1" id="KW-0812">Transmembrane</keyword>
<organism evidence="2 3">
    <name type="scientific">Gomphillus americanus</name>
    <dbReference type="NCBI Taxonomy" id="1940652"/>
    <lineage>
        <taxon>Eukaryota</taxon>
        <taxon>Fungi</taxon>
        <taxon>Dikarya</taxon>
        <taxon>Ascomycota</taxon>
        <taxon>Pezizomycotina</taxon>
        <taxon>Lecanoromycetes</taxon>
        <taxon>OSLEUM clade</taxon>
        <taxon>Ostropomycetidae</taxon>
        <taxon>Ostropales</taxon>
        <taxon>Graphidaceae</taxon>
        <taxon>Gomphilloideae</taxon>
        <taxon>Gomphillus</taxon>
    </lineage>
</organism>
<keyword evidence="1" id="KW-1133">Transmembrane helix</keyword>
<sequence length="118" mass="12523">MFAAFRATEKPTHVQFAGGRTEPIPDVTPLLQPSALGDFATYTLFAGGGLFIGGEIGLLGGSLSAKRSITADPGSRKRIEDAFRRFRAEVLREEAKKLEAQTAGGQGLIDRAGLDGFI</sequence>
<keyword evidence="3" id="KW-1185">Reference proteome</keyword>
<keyword evidence="1" id="KW-0472">Membrane</keyword>